<dbReference type="AlphaFoldDB" id="A0A8H4LGE2"/>
<evidence type="ECO:0000256" key="1">
    <source>
        <dbReference type="SAM" id="MobiDB-lite"/>
    </source>
</evidence>
<name>A0A8H4LGE2_9HYPO</name>
<sequence>MDETLQPTLDAIAGWTTSPSQLAFDVRFGHIRGPAATAKGIRIPLRISLQMPNVAVIHVVPNFKKAPVIQGRERDPILRGQDSPVHTHTYVEMITLLQSARHATIIIIDADPDFSADFSLALAATTTFAISAASDAGAKMRVLTLSWEKLHPVTKKLFGRGGVPEEFLVPDPGHTKPKRFEHKDVLMVLDRAADHFDPEGKHQALCFQNFGNAAWPSDVLSMHGFDTVQEHPGDPKRCLLYIGNGVRIPGIFEGADFVHVVTSDTARKKIFDLQTRQVLAVTVKLSTSERKQQETWAQRTNCSNRHVYVSATFLSGDNLRRPRRLDILNAQVDGFIVGMAAFAHWPSSFTALANYLHSIDPGDVLLEIQQRLLRRRLIKPDAGNMLGYSLALPQHMHQTFHEFLPLVEYDSCIAQFLCLESSTRLANTAKIQIAMALMASVRDMFKLAVHLMGREEGKELREDARRGLLRDLSPCGTTFTMLGLMKSHKAIADSDLVAEKDREVRGQWLLMNVPVVKRALEMYSDFLVTWQICGNAVTQFSTGQFGDEGRYLSAAEADEVYLHLAQAFTYQMVTVTFRPNMRPKMVDATSGRAVSCSPFVACAVSWKAIQDIDGDSCVGFYTAGRRDGELIEILDWNWIPSRVWNKWLEQPGAGGSIGHLGFKTRHPPHPNEDEATCRGHGAQARSPSSRNRGRRGRGSTAAQSVFSAVGKVPIFTDPDATKNQFEATIDFLKSCSFNVNAAMTTVAARTLVNLGEGWIPATPVPRRLTYHGTDWTTPYVTEGIAYPRMSCPATTAEALDVLKVDKGGGISAY</sequence>
<dbReference type="Proteomes" id="UP000554235">
    <property type="component" value="Unassembled WGS sequence"/>
</dbReference>
<feature type="region of interest" description="Disordered" evidence="1">
    <location>
        <begin position="658"/>
        <end position="702"/>
    </location>
</feature>
<gene>
    <name evidence="2" type="ORF">FALBO_4154</name>
</gene>
<comment type="caution">
    <text evidence="2">The sequence shown here is derived from an EMBL/GenBank/DDBJ whole genome shotgun (WGS) entry which is preliminary data.</text>
</comment>
<accession>A0A8H4LGE2</accession>
<evidence type="ECO:0000313" key="2">
    <source>
        <dbReference type="EMBL" id="KAF4468937.1"/>
    </source>
</evidence>
<evidence type="ECO:0000313" key="3">
    <source>
        <dbReference type="Proteomes" id="UP000554235"/>
    </source>
</evidence>
<proteinExistence type="predicted"/>
<organism evidence="2 3">
    <name type="scientific">Fusarium albosuccineum</name>
    <dbReference type="NCBI Taxonomy" id="1237068"/>
    <lineage>
        <taxon>Eukaryota</taxon>
        <taxon>Fungi</taxon>
        <taxon>Dikarya</taxon>
        <taxon>Ascomycota</taxon>
        <taxon>Pezizomycotina</taxon>
        <taxon>Sordariomycetes</taxon>
        <taxon>Hypocreomycetidae</taxon>
        <taxon>Hypocreales</taxon>
        <taxon>Nectriaceae</taxon>
        <taxon>Fusarium</taxon>
        <taxon>Fusarium decemcellulare species complex</taxon>
    </lineage>
</organism>
<reference evidence="2 3" key="1">
    <citation type="submission" date="2020-01" db="EMBL/GenBank/DDBJ databases">
        <title>Identification and distribution of gene clusters putatively required for synthesis of sphingolipid metabolism inhibitors in phylogenetically diverse species of the filamentous fungus Fusarium.</title>
        <authorList>
            <person name="Kim H.-S."/>
            <person name="Busman M."/>
            <person name="Brown D.W."/>
            <person name="Divon H."/>
            <person name="Uhlig S."/>
            <person name="Proctor R.H."/>
        </authorList>
    </citation>
    <scope>NUCLEOTIDE SEQUENCE [LARGE SCALE GENOMIC DNA]</scope>
    <source>
        <strain evidence="2 3">NRRL 20459</strain>
    </source>
</reference>
<keyword evidence="3" id="KW-1185">Reference proteome</keyword>
<dbReference type="OrthoDB" id="5078127at2759"/>
<protein>
    <submittedName>
        <fullName evidence="2">Uncharacterized protein</fullName>
    </submittedName>
</protein>
<dbReference type="EMBL" id="JAADYS010000542">
    <property type="protein sequence ID" value="KAF4468937.1"/>
    <property type="molecule type" value="Genomic_DNA"/>
</dbReference>